<dbReference type="Pfam" id="PF06253">
    <property type="entry name" value="MTTB"/>
    <property type="match status" value="1"/>
</dbReference>
<dbReference type="AlphaFoldDB" id="X1MWQ6"/>
<dbReference type="InterPro" id="IPR038601">
    <property type="entry name" value="MttB-like_sf"/>
</dbReference>
<dbReference type="GO" id="GO:0015948">
    <property type="term" value="P:methanogenesis"/>
    <property type="evidence" value="ECO:0007669"/>
    <property type="project" value="InterPro"/>
</dbReference>
<evidence type="ECO:0000313" key="4">
    <source>
        <dbReference type="EMBL" id="GAI35718.1"/>
    </source>
</evidence>
<comment type="caution">
    <text evidence="4">The sequence shown here is derived from an EMBL/GenBank/DDBJ whole genome shotgun (WGS) entry which is preliminary data.</text>
</comment>
<accession>X1MWQ6</accession>
<keyword evidence="2" id="KW-0489">Methyltransferase</keyword>
<dbReference type="Gene3D" id="3.20.20.480">
    <property type="entry name" value="Trimethylamine methyltransferase-like"/>
    <property type="match status" value="1"/>
</dbReference>
<protein>
    <submittedName>
        <fullName evidence="4">Uncharacterized protein</fullName>
    </submittedName>
</protein>
<proteinExistence type="inferred from homology"/>
<reference evidence="4" key="1">
    <citation type="journal article" date="2014" name="Front. Microbiol.">
        <title>High frequency of phylogenetically diverse reductive dehalogenase-homologous genes in deep subseafloor sedimentary metagenomes.</title>
        <authorList>
            <person name="Kawai M."/>
            <person name="Futagami T."/>
            <person name="Toyoda A."/>
            <person name="Takaki Y."/>
            <person name="Nishi S."/>
            <person name="Hori S."/>
            <person name="Arai W."/>
            <person name="Tsubouchi T."/>
            <person name="Morono Y."/>
            <person name="Uchiyama I."/>
            <person name="Ito T."/>
            <person name="Fujiyama A."/>
            <person name="Inagaki F."/>
            <person name="Takami H."/>
        </authorList>
    </citation>
    <scope>NUCLEOTIDE SEQUENCE</scope>
    <source>
        <strain evidence="4">Expedition CK06-06</strain>
    </source>
</reference>
<dbReference type="InterPro" id="IPR010426">
    <property type="entry name" value="MTTB_MeTrfase"/>
</dbReference>
<evidence type="ECO:0000256" key="1">
    <source>
        <dbReference type="ARBA" id="ARBA00007137"/>
    </source>
</evidence>
<dbReference type="GO" id="GO:0032259">
    <property type="term" value="P:methylation"/>
    <property type="evidence" value="ECO:0007669"/>
    <property type="project" value="UniProtKB-KW"/>
</dbReference>
<evidence type="ECO:0000256" key="2">
    <source>
        <dbReference type="ARBA" id="ARBA00022603"/>
    </source>
</evidence>
<name>X1MWQ6_9ZZZZ</name>
<dbReference type="GO" id="GO:0008168">
    <property type="term" value="F:methyltransferase activity"/>
    <property type="evidence" value="ECO:0007669"/>
    <property type="project" value="UniProtKB-KW"/>
</dbReference>
<gene>
    <name evidence="4" type="ORF">S06H3_40219</name>
</gene>
<sequence length="137" mass="15880">MIKISIIRPKIQVLDKEYKTKIYEEAKIILETHGVFIENEEAINLLKQRGVNNKNSRFYLPPDLVEKCLSSVPNEITLYDRDGNKHISLKDDQIHYDPGSAAIFIFDEITGEIRAAQSTDFIRFSKIVEHLQYIEAQ</sequence>
<organism evidence="4">
    <name type="scientific">marine sediment metagenome</name>
    <dbReference type="NCBI Taxonomy" id="412755"/>
    <lineage>
        <taxon>unclassified sequences</taxon>
        <taxon>metagenomes</taxon>
        <taxon>ecological metagenomes</taxon>
    </lineage>
</organism>
<feature type="non-terminal residue" evidence="4">
    <location>
        <position position="137"/>
    </location>
</feature>
<dbReference type="EMBL" id="BARV01024663">
    <property type="protein sequence ID" value="GAI35718.1"/>
    <property type="molecule type" value="Genomic_DNA"/>
</dbReference>
<evidence type="ECO:0000256" key="3">
    <source>
        <dbReference type="ARBA" id="ARBA00022679"/>
    </source>
</evidence>
<keyword evidence="3" id="KW-0808">Transferase</keyword>
<comment type="similarity">
    <text evidence="1">Belongs to the trimethylamine methyltransferase family.</text>
</comment>